<dbReference type="Gene3D" id="2.60.40.10">
    <property type="entry name" value="Immunoglobulins"/>
    <property type="match status" value="3"/>
</dbReference>
<evidence type="ECO:0000313" key="8">
    <source>
        <dbReference type="Proteomes" id="UP000314294"/>
    </source>
</evidence>
<dbReference type="InterPro" id="IPR036179">
    <property type="entry name" value="Ig-like_dom_sf"/>
</dbReference>
<feature type="region of interest" description="Disordered" evidence="5">
    <location>
        <begin position="304"/>
        <end position="458"/>
    </location>
</feature>
<protein>
    <submittedName>
        <fullName evidence="7">Titin</fullName>
    </submittedName>
</protein>
<dbReference type="PANTHER" id="PTHR35971">
    <property type="entry name" value="SI:DKEY-31G6.6"/>
    <property type="match status" value="1"/>
</dbReference>
<dbReference type="EMBL" id="SRLO01000174">
    <property type="protein sequence ID" value="TNN69575.1"/>
    <property type="molecule type" value="Genomic_DNA"/>
</dbReference>
<feature type="compositionally biased region" description="Basic and acidic residues" evidence="5">
    <location>
        <begin position="358"/>
        <end position="372"/>
    </location>
</feature>
<keyword evidence="3" id="KW-0597">Phosphoprotein</keyword>
<dbReference type="PROSITE" id="PS50835">
    <property type="entry name" value="IG_LIKE"/>
    <property type="match status" value="2"/>
</dbReference>
<dbReference type="InterPro" id="IPR003599">
    <property type="entry name" value="Ig_sub"/>
</dbReference>
<evidence type="ECO:0000256" key="4">
    <source>
        <dbReference type="ARBA" id="ARBA00023157"/>
    </source>
</evidence>
<organism evidence="7 8">
    <name type="scientific">Liparis tanakae</name>
    <name type="common">Tanaka's snailfish</name>
    <dbReference type="NCBI Taxonomy" id="230148"/>
    <lineage>
        <taxon>Eukaryota</taxon>
        <taxon>Metazoa</taxon>
        <taxon>Chordata</taxon>
        <taxon>Craniata</taxon>
        <taxon>Vertebrata</taxon>
        <taxon>Euteleostomi</taxon>
        <taxon>Actinopterygii</taxon>
        <taxon>Neopterygii</taxon>
        <taxon>Teleostei</taxon>
        <taxon>Neoteleostei</taxon>
        <taxon>Acanthomorphata</taxon>
        <taxon>Eupercaria</taxon>
        <taxon>Perciformes</taxon>
        <taxon>Cottioidei</taxon>
        <taxon>Cottales</taxon>
        <taxon>Liparidae</taxon>
        <taxon>Liparis</taxon>
    </lineage>
</organism>
<proteinExistence type="predicted"/>
<evidence type="ECO:0000259" key="6">
    <source>
        <dbReference type="PROSITE" id="PS50835"/>
    </source>
</evidence>
<feature type="compositionally biased region" description="Basic and acidic residues" evidence="5">
    <location>
        <begin position="304"/>
        <end position="327"/>
    </location>
</feature>
<comment type="subcellular location">
    <subcellularLocation>
        <location evidence="1">Cytoplasm</location>
    </subcellularLocation>
</comment>
<dbReference type="InterPro" id="IPR013098">
    <property type="entry name" value="Ig_I-set"/>
</dbReference>
<feature type="domain" description="Ig-like" evidence="6">
    <location>
        <begin position="17"/>
        <end position="89"/>
    </location>
</feature>
<dbReference type="InterPro" id="IPR052385">
    <property type="entry name" value="Obscurin/Obscurin-like_Reg"/>
</dbReference>
<feature type="compositionally biased region" description="Low complexity" evidence="5">
    <location>
        <begin position="435"/>
        <end position="445"/>
    </location>
</feature>
<evidence type="ECO:0000313" key="7">
    <source>
        <dbReference type="EMBL" id="TNN69575.1"/>
    </source>
</evidence>
<keyword evidence="8" id="KW-1185">Reference proteome</keyword>
<feature type="compositionally biased region" description="Basic and acidic residues" evidence="5">
    <location>
        <begin position="382"/>
        <end position="408"/>
    </location>
</feature>
<dbReference type="Proteomes" id="UP000314294">
    <property type="component" value="Unassembled WGS sequence"/>
</dbReference>
<reference evidence="7 8" key="1">
    <citation type="submission" date="2019-03" db="EMBL/GenBank/DDBJ databases">
        <title>First draft genome of Liparis tanakae, snailfish: a comprehensive survey of snailfish specific genes.</title>
        <authorList>
            <person name="Kim W."/>
            <person name="Song I."/>
            <person name="Jeong J.-H."/>
            <person name="Kim D."/>
            <person name="Kim S."/>
            <person name="Ryu S."/>
            <person name="Song J.Y."/>
            <person name="Lee S.K."/>
        </authorList>
    </citation>
    <scope>NUCLEOTIDE SEQUENCE [LARGE SCALE GENOMIC DNA]</scope>
    <source>
        <tissue evidence="7">Muscle</tissue>
    </source>
</reference>
<feature type="domain" description="Ig-like" evidence="6">
    <location>
        <begin position="95"/>
        <end position="195"/>
    </location>
</feature>
<name>A0A4Z2HW86_9TELE</name>
<sequence>MARLVADLQKRMERTEPVTVVKDIADMSVSTNKEAVFECEVKINYPEITLSWYKGTQKLDTGNKYDISISGERHLLKVKSCQPADQGNYRVVCGPHISSAKLTVMEVEKHLQDTSGKEGQLCSLSCQLSVPNVEAQWFRNSQRLEMKGRYSSEVHNKVQKLLIRDLRTEDQGRYTCKYQNLESNADLWVEAEQIHFTKRIHNIEVNERQAATFECEVSFDNAVVSWYKDTWELRESPKYNFTSEGRRHFMIIRNVAIEDEEIELAMVPFVESECWTEETVTQQVSSVSSAKVARVAIEEKVETKKVEMREETPTKVPKAEKRPEEKQVAAVKEPSPPKDEPKPQVPAETKKLALAAKPEPEPQRRAEPEPKAKPTPAPKAEPQARPKVEPEARPKVEPEARPKIEPEAKPAPVKKPVTPPSKVPVEEKLPEPPRAAKVPEASAAPPKEEPRPTQKGTAVVRMELFPVPLL</sequence>
<comment type="caution">
    <text evidence="7">The sequence shown here is derived from an EMBL/GenBank/DDBJ whole genome shotgun (WGS) entry which is preliminary data.</text>
</comment>
<dbReference type="InterPro" id="IPR003598">
    <property type="entry name" value="Ig_sub2"/>
</dbReference>
<dbReference type="Pfam" id="PF07679">
    <property type="entry name" value="I-set"/>
    <property type="match status" value="3"/>
</dbReference>
<keyword evidence="2" id="KW-0963">Cytoplasm</keyword>
<dbReference type="PANTHER" id="PTHR35971:SF5">
    <property type="entry name" value="OBSCURIN LIKE CYTOSKELETAL ADAPTOR 1"/>
    <property type="match status" value="1"/>
</dbReference>
<accession>A0A4Z2HW86</accession>
<gene>
    <name evidence="7" type="primary">TTN_7</name>
    <name evidence="7" type="ORF">EYF80_020220</name>
</gene>
<evidence type="ECO:0000256" key="5">
    <source>
        <dbReference type="SAM" id="MobiDB-lite"/>
    </source>
</evidence>
<dbReference type="InterPro" id="IPR007110">
    <property type="entry name" value="Ig-like_dom"/>
</dbReference>
<evidence type="ECO:0000256" key="3">
    <source>
        <dbReference type="ARBA" id="ARBA00022553"/>
    </source>
</evidence>
<dbReference type="InterPro" id="IPR013783">
    <property type="entry name" value="Ig-like_fold"/>
</dbReference>
<dbReference type="OrthoDB" id="5969272at2759"/>
<evidence type="ECO:0000256" key="1">
    <source>
        <dbReference type="ARBA" id="ARBA00004496"/>
    </source>
</evidence>
<evidence type="ECO:0000256" key="2">
    <source>
        <dbReference type="ARBA" id="ARBA00022490"/>
    </source>
</evidence>
<keyword evidence="4" id="KW-1015">Disulfide bond</keyword>
<dbReference type="AlphaFoldDB" id="A0A4Z2HW86"/>
<dbReference type="SMART" id="SM00409">
    <property type="entry name" value="IG"/>
    <property type="match status" value="3"/>
</dbReference>
<dbReference type="GO" id="GO:0005737">
    <property type="term" value="C:cytoplasm"/>
    <property type="evidence" value="ECO:0007669"/>
    <property type="project" value="UniProtKB-SubCell"/>
</dbReference>
<dbReference type="SMART" id="SM00408">
    <property type="entry name" value="IGc2"/>
    <property type="match status" value="2"/>
</dbReference>
<dbReference type="SUPFAM" id="SSF48726">
    <property type="entry name" value="Immunoglobulin"/>
    <property type="match status" value="3"/>
</dbReference>
<dbReference type="CDD" id="cd00096">
    <property type="entry name" value="Ig"/>
    <property type="match status" value="2"/>
</dbReference>
<dbReference type="FunFam" id="2.60.40.10:FF:001342">
    <property type="entry name" value="titin isoform X1"/>
    <property type="match status" value="1"/>
</dbReference>